<evidence type="ECO:0000256" key="4">
    <source>
        <dbReference type="ARBA" id="ARBA00022475"/>
    </source>
</evidence>
<keyword evidence="7 12" id="KW-0418">Kinase</keyword>
<dbReference type="InterPro" id="IPR050980">
    <property type="entry name" value="2C_sensor_his_kinase"/>
</dbReference>
<dbReference type="GO" id="GO:0000155">
    <property type="term" value="F:phosphorelay sensor kinase activity"/>
    <property type="evidence" value="ECO:0007669"/>
    <property type="project" value="InterPro"/>
</dbReference>
<evidence type="ECO:0000313" key="13">
    <source>
        <dbReference type="Proteomes" id="UP000281657"/>
    </source>
</evidence>
<organism evidence="12 13">
    <name type="scientific">Streptococcus mitis</name>
    <dbReference type="NCBI Taxonomy" id="28037"/>
    <lineage>
        <taxon>Bacteria</taxon>
        <taxon>Bacillati</taxon>
        <taxon>Bacillota</taxon>
        <taxon>Bacilli</taxon>
        <taxon>Lactobacillales</taxon>
        <taxon>Streptococcaceae</taxon>
        <taxon>Streptococcus</taxon>
        <taxon>Streptococcus mitis group</taxon>
    </lineage>
</organism>
<dbReference type="SMART" id="SM00388">
    <property type="entry name" value="HisKA"/>
    <property type="match status" value="1"/>
</dbReference>
<evidence type="ECO:0000256" key="5">
    <source>
        <dbReference type="ARBA" id="ARBA00022679"/>
    </source>
</evidence>
<comment type="caution">
    <text evidence="12">The sequence shown here is derived from an EMBL/GenBank/DDBJ whole genome shotgun (WGS) entry which is preliminary data.</text>
</comment>
<evidence type="ECO:0000259" key="11">
    <source>
        <dbReference type="PROSITE" id="PS50109"/>
    </source>
</evidence>
<name>A0A428DK84_STRMT</name>
<keyword evidence="6" id="KW-0547">Nucleotide-binding</keyword>
<dbReference type="GO" id="GO:0005524">
    <property type="term" value="F:ATP binding"/>
    <property type="evidence" value="ECO:0007669"/>
    <property type="project" value="UniProtKB-KW"/>
</dbReference>
<dbReference type="CDD" id="cd00082">
    <property type="entry name" value="HisKA"/>
    <property type="match status" value="1"/>
</dbReference>
<dbReference type="Gene3D" id="3.30.565.10">
    <property type="entry name" value="Histidine kinase-like ATPase, C-terminal domain"/>
    <property type="match status" value="1"/>
</dbReference>
<reference evidence="12 13" key="1">
    <citation type="submission" date="2018-11" db="EMBL/GenBank/DDBJ databases">
        <title>Species Designations Belie Phenotypic and Genotypic Heterogeneity in Oral Streptococci.</title>
        <authorList>
            <person name="Velsko I."/>
        </authorList>
    </citation>
    <scope>NUCLEOTIDE SEQUENCE [LARGE SCALE GENOMIC DNA]</scope>
    <source>
        <strain evidence="12 13">BCC60</strain>
    </source>
</reference>
<evidence type="ECO:0000256" key="10">
    <source>
        <dbReference type="SAM" id="Phobius"/>
    </source>
</evidence>
<comment type="catalytic activity">
    <reaction evidence="1">
        <text>ATP + protein L-histidine = ADP + protein N-phospho-L-histidine.</text>
        <dbReference type="EC" id="2.7.13.3"/>
    </reaction>
</comment>
<feature type="transmembrane region" description="Helical" evidence="10">
    <location>
        <begin position="154"/>
        <end position="174"/>
    </location>
</feature>
<dbReference type="RefSeq" id="WP_125841441.1">
    <property type="nucleotide sequence ID" value="NZ_RJNY01000031.1"/>
</dbReference>
<keyword evidence="9" id="KW-0902">Two-component regulatory system</keyword>
<dbReference type="InterPro" id="IPR003661">
    <property type="entry name" value="HisK_dim/P_dom"/>
</dbReference>
<dbReference type="GO" id="GO:0005886">
    <property type="term" value="C:plasma membrane"/>
    <property type="evidence" value="ECO:0007669"/>
    <property type="project" value="UniProtKB-SubCell"/>
</dbReference>
<dbReference type="AlphaFoldDB" id="A0A428DK84"/>
<dbReference type="InterPro" id="IPR036097">
    <property type="entry name" value="HisK_dim/P_sf"/>
</dbReference>
<keyword evidence="10" id="KW-1133">Transmembrane helix</keyword>
<dbReference type="Pfam" id="PF02518">
    <property type="entry name" value="HATPase_c"/>
    <property type="match status" value="1"/>
</dbReference>
<dbReference type="InterPro" id="IPR003594">
    <property type="entry name" value="HATPase_dom"/>
</dbReference>
<evidence type="ECO:0000256" key="6">
    <source>
        <dbReference type="ARBA" id="ARBA00022741"/>
    </source>
</evidence>
<dbReference type="Pfam" id="PF00512">
    <property type="entry name" value="HisKA"/>
    <property type="match status" value="1"/>
</dbReference>
<keyword evidence="5 12" id="KW-0808">Transferase</keyword>
<dbReference type="Gene3D" id="1.10.287.130">
    <property type="match status" value="1"/>
</dbReference>
<dbReference type="PANTHER" id="PTHR44936:SF10">
    <property type="entry name" value="SENSOR PROTEIN RSTB"/>
    <property type="match status" value="1"/>
</dbReference>
<dbReference type="EC" id="2.7.13.3" evidence="3"/>
<evidence type="ECO:0000256" key="3">
    <source>
        <dbReference type="ARBA" id="ARBA00012438"/>
    </source>
</evidence>
<evidence type="ECO:0000313" key="12">
    <source>
        <dbReference type="EMBL" id="RSI94880.1"/>
    </source>
</evidence>
<keyword evidence="10" id="KW-0812">Transmembrane</keyword>
<evidence type="ECO:0000256" key="7">
    <source>
        <dbReference type="ARBA" id="ARBA00022777"/>
    </source>
</evidence>
<feature type="domain" description="Histidine kinase" evidence="11">
    <location>
        <begin position="235"/>
        <end position="435"/>
    </location>
</feature>
<dbReference type="Proteomes" id="UP000281657">
    <property type="component" value="Unassembled WGS sequence"/>
</dbReference>
<keyword evidence="10" id="KW-0472">Membrane</keyword>
<evidence type="ECO:0000256" key="8">
    <source>
        <dbReference type="ARBA" id="ARBA00022840"/>
    </source>
</evidence>
<keyword evidence="8" id="KW-0067">ATP-binding</keyword>
<dbReference type="PANTHER" id="PTHR44936">
    <property type="entry name" value="SENSOR PROTEIN CREC"/>
    <property type="match status" value="1"/>
</dbReference>
<keyword evidence="4" id="KW-1003">Cell membrane</keyword>
<accession>A0A428DK84</accession>
<dbReference type="EMBL" id="RJNY01000031">
    <property type="protein sequence ID" value="RSI94880.1"/>
    <property type="molecule type" value="Genomic_DNA"/>
</dbReference>
<dbReference type="InterPro" id="IPR036890">
    <property type="entry name" value="HATPase_C_sf"/>
</dbReference>
<dbReference type="SUPFAM" id="SSF47384">
    <property type="entry name" value="Homodimeric domain of signal transducing histidine kinase"/>
    <property type="match status" value="1"/>
</dbReference>
<feature type="transmembrane region" description="Helical" evidence="10">
    <location>
        <begin position="14"/>
        <end position="39"/>
    </location>
</feature>
<evidence type="ECO:0000256" key="9">
    <source>
        <dbReference type="ARBA" id="ARBA00023012"/>
    </source>
</evidence>
<evidence type="ECO:0000256" key="2">
    <source>
        <dbReference type="ARBA" id="ARBA00004651"/>
    </source>
</evidence>
<dbReference type="SMART" id="SM00387">
    <property type="entry name" value="HATPase_c"/>
    <property type="match status" value="1"/>
</dbReference>
<dbReference type="SUPFAM" id="SSF55874">
    <property type="entry name" value="ATPase domain of HSP90 chaperone/DNA topoisomerase II/histidine kinase"/>
    <property type="match status" value="1"/>
</dbReference>
<dbReference type="InterPro" id="IPR005467">
    <property type="entry name" value="His_kinase_dom"/>
</dbReference>
<sequence>MDTVKFFTKLLTRYVLLILALIIGLVFVYGLVFSAYFSFYGKEKPELLYTKIAQSSQENNFNFDKSSKIEMDKQNTWAMVLNQDGNIVQSYHLPKGLKRHYTNADMVKFSRWYLEDYPVFSYVRGQQILVLGYPKKHSLAKFNFYANTQFIRNFLSLGLVFLGIILLLIFILLSRSKLRIKKEMEPIITAVTSLSQGQNIVLKEKGNFSEIKTALNETSHILEESNTMKEQWIRGVSHDLRNPLMLISGYNSQLEQQYGKGKQTEEIENQIQTMKEMISNLNMSYLLDNQKRHSEFSNLDLVAVLRTVIADILNNYETITLHFDLPAETVLVKGEVTLLARAFRNLLLNSIMHSGSNQIDLTYQLSDNKVLIVIADQGDITAQKITELNQKSTNYESHGMGTVITKQIIKLHQGEIVFLDNHPGLKVTISLPLVKEQWPA</sequence>
<comment type="subcellular location">
    <subcellularLocation>
        <location evidence="2">Cell membrane</location>
        <topology evidence="2">Multi-pass membrane protein</topology>
    </subcellularLocation>
</comment>
<proteinExistence type="predicted"/>
<gene>
    <name evidence="12" type="primary">tcrY_2</name>
    <name evidence="12" type="ORF">D8847_09655</name>
</gene>
<evidence type="ECO:0000256" key="1">
    <source>
        <dbReference type="ARBA" id="ARBA00000085"/>
    </source>
</evidence>
<protein>
    <recommendedName>
        <fullName evidence="3">histidine kinase</fullName>
        <ecNumber evidence="3">2.7.13.3</ecNumber>
    </recommendedName>
</protein>
<dbReference type="PROSITE" id="PS50109">
    <property type="entry name" value="HIS_KIN"/>
    <property type="match status" value="1"/>
</dbReference>